<feature type="domain" description="ABC-2 type transporter transmembrane" evidence="7">
    <location>
        <begin position="30"/>
        <end position="195"/>
    </location>
</feature>
<gene>
    <name evidence="8" type="ORF">METZ01_LOCUS182290</name>
</gene>
<keyword evidence="4 6" id="KW-1133">Transmembrane helix</keyword>
<dbReference type="PANTHER" id="PTHR30294">
    <property type="entry name" value="MEMBRANE COMPONENT OF ABC TRANSPORTER YHHJ-RELATED"/>
    <property type="match status" value="1"/>
</dbReference>
<dbReference type="InterPro" id="IPR051449">
    <property type="entry name" value="ABC-2_transporter_component"/>
</dbReference>
<evidence type="ECO:0000256" key="3">
    <source>
        <dbReference type="ARBA" id="ARBA00022692"/>
    </source>
</evidence>
<dbReference type="GO" id="GO:0005886">
    <property type="term" value="C:plasma membrane"/>
    <property type="evidence" value="ECO:0007669"/>
    <property type="project" value="UniProtKB-SubCell"/>
</dbReference>
<dbReference type="InterPro" id="IPR013525">
    <property type="entry name" value="ABC2_TM"/>
</dbReference>
<evidence type="ECO:0000256" key="1">
    <source>
        <dbReference type="ARBA" id="ARBA00004651"/>
    </source>
</evidence>
<evidence type="ECO:0000256" key="5">
    <source>
        <dbReference type="ARBA" id="ARBA00023136"/>
    </source>
</evidence>
<dbReference type="Gene3D" id="3.40.1710.10">
    <property type="entry name" value="abc type-2 transporter like domain"/>
    <property type="match status" value="1"/>
</dbReference>
<keyword evidence="2" id="KW-1003">Cell membrane</keyword>
<keyword evidence="3 6" id="KW-0812">Transmembrane</keyword>
<dbReference type="EMBL" id="UINC01036057">
    <property type="protein sequence ID" value="SVB29436.1"/>
    <property type="molecule type" value="Genomic_DNA"/>
</dbReference>
<feature type="transmembrane region" description="Helical" evidence="6">
    <location>
        <begin position="169"/>
        <end position="192"/>
    </location>
</feature>
<organism evidence="8">
    <name type="scientific">marine metagenome</name>
    <dbReference type="NCBI Taxonomy" id="408172"/>
    <lineage>
        <taxon>unclassified sequences</taxon>
        <taxon>metagenomes</taxon>
        <taxon>ecological metagenomes</taxon>
    </lineage>
</organism>
<feature type="transmembrane region" description="Helical" evidence="6">
    <location>
        <begin position="23"/>
        <end position="43"/>
    </location>
</feature>
<reference evidence="8" key="1">
    <citation type="submission" date="2018-05" db="EMBL/GenBank/DDBJ databases">
        <authorList>
            <person name="Lanie J.A."/>
            <person name="Ng W.-L."/>
            <person name="Kazmierczak K.M."/>
            <person name="Andrzejewski T.M."/>
            <person name="Davidsen T.M."/>
            <person name="Wayne K.J."/>
            <person name="Tettelin H."/>
            <person name="Glass J.I."/>
            <person name="Rusch D."/>
            <person name="Podicherti R."/>
            <person name="Tsui H.-C.T."/>
            <person name="Winkler M.E."/>
        </authorList>
    </citation>
    <scope>NUCLEOTIDE SEQUENCE</scope>
</reference>
<dbReference type="PANTHER" id="PTHR30294:SF29">
    <property type="entry name" value="MULTIDRUG ABC TRANSPORTER PERMEASE YBHS-RELATED"/>
    <property type="match status" value="1"/>
</dbReference>
<evidence type="ECO:0000313" key="8">
    <source>
        <dbReference type="EMBL" id="SVB29436.1"/>
    </source>
</evidence>
<accession>A0A382CTG3</accession>
<evidence type="ECO:0000256" key="6">
    <source>
        <dbReference type="SAM" id="Phobius"/>
    </source>
</evidence>
<keyword evidence="5 6" id="KW-0472">Membrane</keyword>
<dbReference type="Pfam" id="PF12698">
    <property type="entry name" value="ABC2_membrane_3"/>
    <property type="match status" value="1"/>
</dbReference>
<comment type="subcellular location">
    <subcellularLocation>
        <location evidence="1">Cell membrane</location>
        <topology evidence="1">Multi-pass membrane protein</topology>
    </subcellularLocation>
</comment>
<protein>
    <recommendedName>
        <fullName evidence="7">ABC-2 type transporter transmembrane domain-containing protein</fullName>
    </recommendedName>
</protein>
<dbReference type="GO" id="GO:0140359">
    <property type="term" value="F:ABC-type transporter activity"/>
    <property type="evidence" value="ECO:0007669"/>
    <property type="project" value="InterPro"/>
</dbReference>
<evidence type="ECO:0000256" key="2">
    <source>
        <dbReference type="ARBA" id="ARBA00022475"/>
    </source>
</evidence>
<evidence type="ECO:0000256" key="4">
    <source>
        <dbReference type="ARBA" id="ARBA00022989"/>
    </source>
</evidence>
<dbReference type="AlphaFoldDB" id="A0A382CTG3"/>
<evidence type="ECO:0000259" key="7">
    <source>
        <dbReference type="Pfam" id="PF12698"/>
    </source>
</evidence>
<name>A0A382CTG3_9ZZZZ</name>
<proteinExistence type="predicted"/>
<feature type="non-terminal residue" evidence="8">
    <location>
        <position position="195"/>
    </location>
</feature>
<sequence length="195" mass="21223">MFSLARVWAIARKEIRHLQRDRLTGGMIAGIPIIMTLLFGYAINMDVRNLAAAVVDEANTSASRDLIAGARATQVVSSMTVARSPAELEDMLARSEIQVGIYIPQDFERRLSLGQKPLAQILIDDSDPVVLSAARGLSVLPVLGRGTGSGRTTFEIRAQYNPERRSSNFIVPGLCGVVLSLTMVLFTAIAIVRER</sequence>